<feature type="non-terminal residue" evidence="1">
    <location>
        <position position="1"/>
    </location>
</feature>
<protein>
    <submittedName>
        <fullName evidence="1">Uncharacterized protein</fullName>
    </submittedName>
</protein>
<organism evidence="1 2">
    <name type="scientific">Scleroderma citrinum Foug A</name>
    <dbReference type="NCBI Taxonomy" id="1036808"/>
    <lineage>
        <taxon>Eukaryota</taxon>
        <taxon>Fungi</taxon>
        <taxon>Dikarya</taxon>
        <taxon>Basidiomycota</taxon>
        <taxon>Agaricomycotina</taxon>
        <taxon>Agaricomycetes</taxon>
        <taxon>Agaricomycetidae</taxon>
        <taxon>Boletales</taxon>
        <taxon>Sclerodermatineae</taxon>
        <taxon>Sclerodermataceae</taxon>
        <taxon>Scleroderma</taxon>
    </lineage>
</organism>
<keyword evidence="2" id="KW-1185">Reference proteome</keyword>
<sequence length="50" mass="5321">SEPLCGGLSLVSTLGRLIFPTWVFTSVLSKEVLVKVTQEPDAMSAMTSGH</sequence>
<dbReference type="HOGENOM" id="CLU_3129979_0_0_1"/>
<dbReference type="Proteomes" id="UP000053989">
    <property type="component" value="Unassembled WGS sequence"/>
</dbReference>
<dbReference type="EMBL" id="KN822147">
    <property type="protein sequence ID" value="KIM54761.1"/>
    <property type="molecule type" value="Genomic_DNA"/>
</dbReference>
<reference evidence="2" key="2">
    <citation type="submission" date="2015-01" db="EMBL/GenBank/DDBJ databases">
        <title>Evolutionary Origins and Diversification of the Mycorrhizal Mutualists.</title>
        <authorList>
            <consortium name="DOE Joint Genome Institute"/>
            <consortium name="Mycorrhizal Genomics Consortium"/>
            <person name="Kohler A."/>
            <person name="Kuo A."/>
            <person name="Nagy L.G."/>
            <person name="Floudas D."/>
            <person name="Copeland A."/>
            <person name="Barry K.W."/>
            <person name="Cichocki N."/>
            <person name="Veneault-Fourrey C."/>
            <person name="LaButti K."/>
            <person name="Lindquist E.A."/>
            <person name="Lipzen A."/>
            <person name="Lundell T."/>
            <person name="Morin E."/>
            <person name="Murat C."/>
            <person name="Riley R."/>
            <person name="Ohm R."/>
            <person name="Sun H."/>
            <person name="Tunlid A."/>
            <person name="Henrissat B."/>
            <person name="Grigoriev I.V."/>
            <person name="Hibbett D.S."/>
            <person name="Martin F."/>
        </authorList>
    </citation>
    <scope>NUCLEOTIDE SEQUENCE [LARGE SCALE GENOMIC DNA]</scope>
    <source>
        <strain evidence="2">Foug A</strain>
    </source>
</reference>
<gene>
    <name evidence="1" type="ORF">SCLCIDRAFT_1151944</name>
</gene>
<accession>A0A0C3DF99</accession>
<dbReference type="InParanoid" id="A0A0C3DF99"/>
<proteinExistence type="predicted"/>
<feature type="non-terminal residue" evidence="1">
    <location>
        <position position="50"/>
    </location>
</feature>
<reference evidence="1 2" key="1">
    <citation type="submission" date="2014-04" db="EMBL/GenBank/DDBJ databases">
        <authorList>
            <consortium name="DOE Joint Genome Institute"/>
            <person name="Kuo A."/>
            <person name="Kohler A."/>
            <person name="Nagy L.G."/>
            <person name="Floudas D."/>
            <person name="Copeland A."/>
            <person name="Barry K.W."/>
            <person name="Cichocki N."/>
            <person name="Veneault-Fourrey C."/>
            <person name="LaButti K."/>
            <person name="Lindquist E.A."/>
            <person name="Lipzen A."/>
            <person name="Lundell T."/>
            <person name="Morin E."/>
            <person name="Murat C."/>
            <person name="Sun H."/>
            <person name="Tunlid A."/>
            <person name="Henrissat B."/>
            <person name="Grigoriev I.V."/>
            <person name="Hibbett D.S."/>
            <person name="Martin F."/>
            <person name="Nordberg H.P."/>
            <person name="Cantor M.N."/>
            <person name="Hua S.X."/>
        </authorList>
    </citation>
    <scope>NUCLEOTIDE SEQUENCE [LARGE SCALE GENOMIC DNA]</scope>
    <source>
        <strain evidence="1 2">Foug A</strain>
    </source>
</reference>
<evidence type="ECO:0000313" key="2">
    <source>
        <dbReference type="Proteomes" id="UP000053989"/>
    </source>
</evidence>
<evidence type="ECO:0000313" key="1">
    <source>
        <dbReference type="EMBL" id="KIM54761.1"/>
    </source>
</evidence>
<name>A0A0C3DF99_9AGAM</name>
<dbReference type="AlphaFoldDB" id="A0A0C3DF99"/>